<gene>
    <name evidence="2" type="ORF">AUJ73_03260</name>
</gene>
<evidence type="ECO:0000256" key="1">
    <source>
        <dbReference type="SAM" id="MobiDB-lite"/>
    </source>
</evidence>
<comment type="caution">
    <text evidence="2">The sequence shown here is derived from an EMBL/GenBank/DDBJ whole genome shotgun (WGS) entry which is preliminary data.</text>
</comment>
<evidence type="ECO:0000313" key="3">
    <source>
        <dbReference type="Proteomes" id="UP000183120"/>
    </source>
</evidence>
<protein>
    <submittedName>
        <fullName evidence="2">Uncharacterized protein</fullName>
    </submittedName>
</protein>
<feature type="region of interest" description="Disordered" evidence="1">
    <location>
        <begin position="1"/>
        <end position="39"/>
    </location>
</feature>
<sequence length="65" mass="7113">MNETDRIQAEGASVKGPEVLKETPGMADARQPLSPAEERAFQDASLVGDRIRHAKDQLVFGSSFR</sequence>
<evidence type="ECO:0000313" key="2">
    <source>
        <dbReference type="EMBL" id="OIO13807.1"/>
    </source>
</evidence>
<reference evidence="2 3" key="1">
    <citation type="journal article" date="2016" name="Environ. Microbiol.">
        <title>Genomic resolution of a cold subsurface aquifer community provides metabolic insights for novel microbes adapted to high CO concentrations.</title>
        <authorList>
            <person name="Probst A.J."/>
            <person name="Castelle C.J."/>
            <person name="Singh A."/>
            <person name="Brown C.T."/>
            <person name="Anantharaman K."/>
            <person name="Sharon I."/>
            <person name="Hug L.A."/>
            <person name="Burstein D."/>
            <person name="Emerson J.B."/>
            <person name="Thomas B.C."/>
            <person name="Banfield J.F."/>
        </authorList>
    </citation>
    <scope>NUCLEOTIDE SEQUENCE [LARGE SCALE GENOMIC DNA]</scope>
    <source>
        <strain evidence="2">CG1_02_37_22</strain>
    </source>
</reference>
<accession>A0A1J4TUP7</accession>
<dbReference type="STRING" id="1805209.AUJ73_03260"/>
<dbReference type="Proteomes" id="UP000183120">
    <property type="component" value="Unassembled WGS sequence"/>
</dbReference>
<dbReference type="AlphaFoldDB" id="A0A1J4TUP7"/>
<name>A0A1J4TUP7_9BACT</name>
<proteinExistence type="predicted"/>
<organism evidence="2 3">
    <name type="scientific">Candidatus Gottesmanbacteria bacterium CG1_02_37_22</name>
    <dbReference type="NCBI Taxonomy" id="1805209"/>
    <lineage>
        <taxon>Bacteria</taxon>
        <taxon>Candidatus Gottesmaniibacteriota</taxon>
    </lineage>
</organism>
<dbReference type="EMBL" id="MNUY01000049">
    <property type="protein sequence ID" value="OIO13807.1"/>
    <property type="molecule type" value="Genomic_DNA"/>
</dbReference>